<keyword evidence="2" id="KW-1185">Reference proteome</keyword>
<dbReference type="AlphaFoldDB" id="A0A0U5G9I2"/>
<dbReference type="Proteomes" id="UP000054771">
    <property type="component" value="Unassembled WGS sequence"/>
</dbReference>
<protein>
    <submittedName>
        <fullName evidence="1">Uncharacterized protein</fullName>
    </submittedName>
</protein>
<organism evidence="1 2">
    <name type="scientific">Aspergillus calidoustus</name>
    <dbReference type="NCBI Taxonomy" id="454130"/>
    <lineage>
        <taxon>Eukaryota</taxon>
        <taxon>Fungi</taxon>
        <taxon>Dikarya</taxon>
        <taxon>Ascomycota</taxon>
        <taxon>Pezizomycotina</taxon>
        <taxon>Eurotiomycetes</taxon>
        <taxon>Eurotiomycetidae</taxon>
        <taxon>Eurotiales</taxon>
        <taxon>Aspergillaceae</taxon>
        <taxon>Aspergillus</taxon>
        <taxon>Aspergillus subgen. Nidulantes</taxon>
    </lineage>
</organism>
<accession>A0A0U5G9I2</accession>
<dbReference type="EMBL" id="CDMC01000011">
    <property type="protein sequence ID" value="CEL08416.1"/>
    <property type="molecule type" value="Genomic_DNA"/>
</dbReference>
<proteinExistence type="predicted"/>
<evidence type="ECO:0000313" key="1">
    <source>
        <dbReference type="EMBL" id="CEL08416.1"/>
    </source>
</evidence>
<evidence type="ECO:0000313" key="2">
    <source>
        <dbReference type="Proteomes" id="UP000054771"/>
    </source>
</evidence>
<sequence length="169" mass="18795">MAITTNNREQCMASSRKANLQRKVEDPQWYLETNHRDPVRGSQEQGRAVIYQFLKDSLSETVYQTCTEISALFEPVTTHVVGRHLTDGNGPMNTATLKATFSDGLEPITQDDCGCDVIIAHKARQLFIGSSFKVIADEPLIVQAPLGNIQQLSDESATPYLLIRETETP</sequence>
<name>A0A0U5G9I2_ASPCI</name>
<reference evidence="2" key="1">
    <citation type="journal article" date="2016" name="Genome Announc.">
        <title>Draft genome sequences of fungus Aspergillus calidoustus.</title>
        <authorList>
            <person name="Horn F."/>
            <person name="Linde J."/>
            <person name="Mattern D.J."/>
            <person name="Walther G."/>
            <person name="Guthke R."/>
            <person name="Scherlach K."/>
            <person name="Martin K."/>
            <person name="Brakhage A.A."/>
            <person name="Petzke L."/>
            <person name="Valiante V."/>
        </authorList>
    </citation>
    <scope>NUCLEOTIDE SEQUENCE [LARGE SCALE GENOMIC DNA]</scope>
    <source>
        <strain evidence="2">SF006504</strain>
    </source>
</reference>
<gene>
    <name evidence="1" type="ORF">ASPCAL11566</name>
</gene>